<protein>
    <submittedName>
        <fullName evidence="2">Uncharacterized protein</fullName>
    </submittedName>
</protein>
<organism evidence="2 3">
    <name type="scientific">Ensifer adhaerens</name>
    <name type="common">Sinorhizobium morelense</name>
    <dbReference type="NCBI Taxonomy" id="106592"/>
    <lineage>
        <taxon>Bacteria</taxon>
        <taxon>Pseudomonadati</taxon>
        <taxon>Pseudomonadota</taxon>
        <taxon>Alphaproteobacteria</taxon>
        <taxon>Hyphomicrobiales</taxon>
        <taxon>Rhizobiaceae</taxon>
        <taxon>Sinorhizobium/Ensifer group</taxon>
        <taxon>Ensifer</taxon>
    </lineage>
</organism>
<feature type="transmembrane region" description="Helical" evidence="1">
    <location>
        <begin position="46"/>
        <end position="66"/>
    </location>
</feature>
<dbReference type="AlphaFoldDB" id="A0A9Q8Y9M6"/>
<evidence type="ECO:0000313" key="3">
    <source>
        <dbReference type="Proteomes" id="UP001055460"/>
    </source>
</evidence>
<proteinExistence type="predicted"/>
<evidence type="ECO:0000256" key="1">
    <source>
        <dbReference type="SAM" id="Phobius"/>
    </source>
</evidence>
<dbReference type="Proteomes" id="UP001055460">
    <property type="component" value="Chromosome"/>
</dbReference>
<dbReference type="OrthoDB" id="9943029at2"/>
<keyword evidence="1" id="KW-1133">Transmembrane helix</keyword>
<dbReference type="RefSeq" id="WP_089044124.1">
    <property type="nucleotide sequence ID" value="NZ_CAXURO020000001.1"/>
</dbReference>
<feature type="transmembrane region" description="Helical" evidence="1">
    <location>
        <begin position="7"/>
        <end position="26"/>
    </location>
</feature>
<dbReference type="EMBL" id="CP098807">
    <property type="protein sequence ID" value="USJ24932.1"/>
    <property type="molecule type" value="Genomic_DNA"/>
</dbReference>
<evidence type="ECO:0000313" key="2">
    <source>
        <dbReference type="EMBL" id="USJ24932.1"/>
    </source>
</evidence>
<gene>
    <name evidence="2" type="ORF">NE863_08195</name>
</gene>
<reference evidence="2" key="1">
    <citation type="submission" date="2022-06" db="EMBL/GenBank/DDBJ databases">
        <title>Physiological and biochemical characterization and genomic elucidation of a strain of the genus Ensifer adhaerens M8 that combines arsenic oxidation and chromium reduction.</title>
        <authorList>
            <person name="Li X."/>
            <person name="Yu c."/>
        </authorList>
    </citation>
    <scope>NUCLEOTIDE SEQUENCE</scope>
    <source>
        <strain evidence="2">M8</strain>
    </source>
</reference>
<accession>A0A9Q8Y9M6</accession>
<name>A0A9Q8Y9M6_ENSAD</name>
<keyword evidence="1" id="KW-0472">Membrane</keyword>
<keyword evidence="1" id="KW-0812">Transmembrane</keyword>
<sequence>MKSELRGRVAIVLPLLALILFSWFYYLDDRACAAGDQQCVVNTFLALALGTVILGLVAIINLLILLGKTLIYIQDRNRG</sequence>